<gene>
    <name evidence="10" type="ORF">K402DRAFT_177131</name>
</gene>
<feature type="compositionally biased region" description="Polar residues" evidence="8">
    <location>
        <begin position="1686"/>
        <end position="1701"/>
    </location>
</feature>
<feature type="compositionally biased region" description="Basic and acidic residues" evidence="8">
    <location>
        <begin position="341"/>
        <end position="360"/>
    </location>
</feature>
<dbReference type="SUPFAM" id="SSF56024">
    <property type="entry name" value="Phospholipase D/nuclease"/>
    <property type="match status" value="2"/>
</dbReference>
<feature type="compositionally biased region" description="Low complexity" evidence="8">
    <location>
        <begin position="1675"/>
        <end position="1685"/>
    </location>
</feature>
<feature type="compositionally biased region" description="Basic and acidic residues" evidence="8">
    <location>
        <begin position="1395"/>
        <end position="1419"/>
    </location>
</feature>
<feature type="compositionally biased region" description="Basic residues" evidence="8">
    <location>
        <begin position="582"/>
        <end position="597"/>
    </location>
</feature>
<evidence type="ECO:0000256" key="6">
    <source>
        <dbReference type="ARBA" id="ARBA00023098"/>
    </source>
</evidence>
<protein>
    <recommendedName>
        <fullName evidence="7">Phospholipase</fullName>
        <ecNumber evidence="7">3.1.4.4</ecNumber>
    </recommendedName>
</protein>
<dbReference type="GO" id="GO:0004630">
    <property type="term" value="F:phospholipase D activity"/>
    <property type="evidence" value="ECO:0007669"/>
    <property type="project" value="UniProtKB-UniRule"/>
</dbReference>
<feature type="compositionally biased region" description="Polar residues" evidence="8">
    <location>
        <begin position="1373"/>
        <end position="1394"/>
    </location>
</feature>
<dbReference type="PROSITE" id="PS50035">
    <property type="entry name" value="PLD"/>
    <property type="match status" value="2"/>
</dbReference>
<feature type="domain" description="PLD phosphodiesterase" evidence="9">
    <location>
        <begin position="936"/>
        <end position="963"/>
    </location>
</feature>
<evidence type="ECO:0000256" key="5">
    <source>
        <dbReference type="ARBA" id="ARBA00022963"/>
    </source>
</evidence>
<dbReference type="PANTHER" id="PTHR18896">
    <property type="entry name" value="PHOSPHOLIPASE D"/>
    <property type="match status" value="1"/>
</dbReference>
<dbReference type="PIRSF" id="PIRSF009376">
    <property type="entry name" value="Phospholipase_D_euk"/>
    <property type="match status" value="1"/>
</dbReference>
<feature type="domain" description="PLD phosphodiesterase" evidence="9">
    <location>
        <begin position="1243"/>
        <end position="1270"/>
    </location>
</feature>
<feature type="region of interest" description="Disordered" evidence="8">
    <location>
        <begin position="1672"/>
        <end position="1772"/>
    </location>
</feature>
<evidence type="ECO:0000313" key="10">
    <source>
        <dbReference type="EMBL" id="KAF1983317.1"/>
    </source>
</evidence>
<organism evidence="10 11">
    <name type="scientific">Aulographum hederae CBS 113979</name>
    <dbReference type="NCBI Taxonomy" id="1176131"/>
    <lineage>
        <taxon>Eukaryota</taxon>
        <taxon>Fungi</taxon>
        <taxon>Dikarya</taxon>
        <taxon>Ascomycota</taxon>
        <taxon>Pezizomycotina</taxon>
        <taxon>Dothideomycetes</taxon>
        <taxon>Pleosporomycetidae</taxon>
        <taxon>Aulographales</taxon>
        <taxon>Aulographaceae</taxon>
    </lineage>
</organism>
<evidence type="ECO:0000313" key="11">
    <source>
        <dbReference type="Proteomes" id="UP000800041"/>
    </source>
</evidence>
<accession>A0A6G1GRC6</accession>
<comment type="catalytic activity">
    <reaction evidence="1 7">
        <text>a 1,2-diacyl-sn-glycero-3-phosphocholine + H2O = a 1,2-diacyl-sn-glycero-3-phosphate + choline + H(+)</text>
        <dbReference type="Rhea" id="RHEA:14445"/>
        <dbReference type="ChEBI" id="CHEBI:15354"/>
        <dbReference type="ChEBI" id="CHEBI:15377"/>
        <dbReference type="ChEBI" id="CHEBI:15378"/>
        <dbReference type="ChEBI" id="CHEBI:57643"/>
        <dbReference type="ChEBI" id="CHEBI:58608"/>
        <dbReference type="EC" id="3.1.4.4"/>
    </reaction>
</comment>
<feature type="compositionally biased region" description="Polar residues" evidence="8">
    <location>
        <begin position="284"/>
        <end position="297"/>
    </location>
</feature>
<sequence length="1830" mass="204515">MAGSQHEEDVSPKTRSPEPNVLSRPPKLNGAHSSHHRTYSPLRNEHKPHGSSEIAEGTNGGLKKPAPTEMSPKSLGSPESSEFPFNAPPGTLGESPTNELISHHGETSNVLAPTVTAQVDLATEMSPSQAVSRRPTNDAEFATPTGRRSVQFARSATFESTAPATAQASHSRRGSIESEGGETPAMVRQSSRLMSKLKALANPSHTRNISNWTTGGVSAMDGEAHSNPLSPPNSERGEYRSDPREFYSDADADAEESAAEGVTDGPSSVKKRKRPRRIPADRSQTAPSTPRAQQRPNMHSRRATMTDIGESGRLGVSEDEGRDRMATIRKKSAALLHGHRGGSEGRSRQHDGESSPDVKRPSNFRRLTHFGGSEASPSTWRQRAEHTSMATSAKWRQLRNLMSIGQRKRAADNQGDIAKSAELMAELLAGAPAALIFASMIQTDEKGNKRTPVLLEQLKIRIEDSYEIEAKGDAERHLIFRIVLEYGSGMNRMKWVINRSVRDFTTLHVNYKLHLQAQKYKNFGRDDSKRVKFPKFPRSVFPYARALRGLLDEDEGEDEEEILPGEASGRDGEASGTDRPGKGNRRRSSFNPSRRKSSVTSPNPLGAISEMARGDSTLNSSALTAGARTVAYRNRQRKKLEHYLHLMIAYFKFRPDANRLCRFLELSAMGVRLATEGGYHGKEGPLTIRSSKVIDYRKAWQPTLFKSRHKSKWFVVRENCIIIMTAAHDVQIYDVFFIDSFFKMEKISEKPKRQESAKALAKRAKNTAVHPNHHSLMIANATQTFKLLGKTERLVNQFAESIRFTASNTPWSKPHRFQSYAPVRQNVFAQWLVDGRDYMWNVSRAIDMAQNTIFIQDWWLSPELYMRRPAGGSKRWRLDNLLLRKAREGVKIFVIVYRNINSAIPIDSEHTKHVLLDLHPNIFVQRSPNQLRQGALYWAHHEKFCIIDQTTVFYGGIDLCFGRWDTPGHVLTDDKAKGWEPEYQGPRDAEHCQLWPGKDYSNPRVQDFEHLFLPFEDMYERTEVPRMPWHDVGMQMVGHPARDLARHFVQRWNYILRQRNPTRPTPYLLPPPDFRAGDLELLGLDGTCEVQVLRSACEWSLGTRGIVEHSIQNAYIKSIETSEHFVYIENQFFITSCNVDGSKIENKIGDALVERILRADRNREEWRCIIIIPLMPGFESEVHTADGGSVRLIMQCQYRSICRGETSIFGRLQAAGIDPEDYIEFYALRKWDTIGPKKALVTEQLYIHAKIMIVDDRIAIIGSANINERSMLGSRDSEVAAFIRDREMIPSVMAGEPYRVSKFAHTLRMRLMREHLGIDVDEIAERERAADDEFDGNSVSGTSIQPDKEVEERLIESRYQAQDKLLSALPTLKQGSELESSNPNLRTSKSPSTDNKGDSSEAPKPEVEEKRPDHMHDLEEQPEEWQASDSIMENRRHGLHRRAASEGGDLGDISFNPKAAQRALSPSAEWEDDDGVSDLFMPPRPQRMDTAGLGLPYLSSLPALPVGDDTDIGGPPLQRTFSKIQDPAIAALANPVVTEDCMQDPLNDSFYHGTWHKIAENNTKLYRQVFRCMPDNDVHSWKEYHQYLIFSQRFKKAQGLSVDLKKKGDDHRTTGPPGHGVFTGVAHVSDVLGVAAGKILEKTPVSALDGLDPPSRGTGDTSVLDEKVSLKAEAEASAGASSTTARPESSTPDAAGNSTSVANASANGSPNPNAANGDLGRERTITISEPSPPTTNPEETTPPSGASPGVGSLNRKSSRQRRRRGTTRSSAKTFNAYDDHAIMEREVALETLGLVQGNLVLFPYNWLAREERNGSWLWGVDSLAPLDIYT</sequence>
<comment type="similarity">
    <text evidence="2 7">Belongs to the phospholipase D family.</text>
</comment>
<dbReference type="PANTHER" id="PTHR18896:SF76">
    <property type="entry name" value="PHOSPHOLIPASE"/>
    <property type="match status" value="1"/>
</dbReference>
<dbReference type="InterPro" id="IPR016555">
    <property type="entry name" value="PLipase_D_euk"/>
</dbReference>
<feature type="compositionally biased region" description="Polar residues" evidence="8">
    <location>
        <begin position="146"/>
        <end position="169"/>
    </location>
</feature>
<dbReference type="SMART" id="SM00155">
    <property type="entry name" value="PLDc"/>
    <property type="match status" value="2"/>
</dbReference>
<dbReference type="GO" id="GO:0035556">
    <property type="term" value="P:intracellular signal transduction"/>
    <property type="evidence" value="ECO:0007669"/>
    <property type="project" value="InterPro"/>
</dbReference>
<dbReference type="CDD" id="cd09138">
    <property type="entry name" value="PLDc_vPLD1_2_yPLD_like_1"/>
    <property type="match status" value="1"/>
</dbReference>
<dbReference type="Pfam" id="PF00614">
    <property type="entry name" value="PLDc"/>
    <property type="match status" value="1"/>
</dbReference>
<evidence type="ECO:0000256" key="2">
    <source>
        <dbReference type="ARBA" id="ARBA00008664"/>
    </source>
</evidence>
<evidence type="ECO:0000256" key="4">
    <source>
        <dbReference type="ARBA" id="ARBA00022801"/>
    </source>
</evidence>
<dbReference type="EC" id="3.1.4.4" evidence="7"/>
<dbReference type="GO" id="GO:0009395">
    <property type="term" value="P:phospholipid catabolic process"/>
    <property type="evidence" value="ECO:0007669"/>
    <property type="project" value="TreeGrafter"/>
</dbReference>
<feature type="compositionally biased region" description="Acidic residues" evidence="8">
    <location>
        <begin position="248"/>
        <end position="258"/>
    </location>
</feature>
<dbReference type="OrthoDB" id="14911at2759"/>
<keyword evidence="6" id="KW-0443">Lipid metabolism</keyword>
<keyword evidence="4 7" id="KW-0378">Hydrolase</keyword>
<feature type="compositionally biased region" description="Basic and acidic residues" evidence="8">
    <location>
        <begin position="1"/>
        <end position="16"/>
    </location>
</feature>
<dbReference type="InterPro" id="IPR025202">
    <property type="entry name" value="PLD-like_dom"/>
</dbReference>
<feature type="compositionally biased region" description="Basic residues" evidence="8">
    <location>
        <begin position="327"/>
        <end position="340"/>
    </location>
</feature>
<keyword evidence="3" id="KW-0677">Repeat</keyword>
<dbReference type="EMBL" id="ML977176">
    <property type="protein sequence ID" value="KAF1983317.1"/>
    <property type="molecule type" value="Genomic_DNA"/>
</dbReference>
<name>A0A6G1GRC6_9PEZI</name>
<feature type="region of interest" description="Disordered" evidence="8">
    <location>
        <begin position="1329"/>
        <end position="1349"/>
    </location>
</feature>
<feature type="compositionally biased region" description="Low complexity" evidence="8">
    <location>
        <begin position="1702"/>
        <end position="1717"/>
    </location>
</feature>
<feature type="region of interest" description="Disordered" evidence="8">
    <location>
        <begin position="125"/>
        <end position="389"/>
    </location>
</feature>
<feature type="region of interest" description="Disordered" evidence="8">
    <location>
        <begin position="1371"/>
        <end position="1427"/>
    </location>
</feature>
<keyword evidence="11" id="KW-1185">Reference proteome</keyword>
<evidence type="ECO:0000256" key="8">
    <source>
        <dbReference type="SAM" id="MobiDB-lite"/>
    </source>
</evidence>
<feature type="compositionally biased region" description="Basic and acidic residues" evidence="8">
    <location>
        <begin position="235"/>
        <end position="247"/>
    </location>
</feature>
<proteinExistence type="inferred from homology"/>
<feature type="region of interest" description="Disordered" evidence="8">
    <location>
        <begin position="1"/>
        <end position="105"/>
    </location>
</feature>
<feature type="compositionally biased region" description="Basic residues" evidence="8">
    <location>
        <begin position="1756"/>
        <end position="1766"/>
    </location>
</feature>
<dbReference type="Gene3D" id="3.30.870.10">
    <property type="entry name" value="Endonuclease Chain A"/>
    <property type="match status" value="2"/>
</dbReference>
<evidence type="ECO:0000256" key="7">
    <source>
        <dbReference type="PIRNR" id="PIRNR009376"/>
    </source>
</evidence>
<feature type="compositionally biased region" description="Polar residues" evidence="8">
    <location>
        <begin position="203"/>
        <end position="216"/>
    </location>
</feature>
<dbReference type="Proteomes" id="UP000800041">
    <property type="component" value="Unassembled WGS sequence"/>
</dbReference>
<keyword evidence="5 7" id="KW-0442">Lipid degradation</keyword>
<evidence type="ECO:0000259" key="9">
    <source>
        <dbReference type="PROSITE" id="PS50035"/>
    </source>
</evidence>
<dbReference type="Pfam" id="PF13091">
    <property type="entry name" value="PLDc_2"/>
    <property type="match status" value="1"/>
</dbReference>
<dbReference type="InterPro" id="IPR015679">
    <property type="entry name" value="PLipase_D_fam"/>
</dbReference>
<feature type="compositionally biased region" description="Acidic residues" evidence="8">
    <location>
        <begin position="554"/>
        <end position="563"/>
    </location>
</feature>
<reference evidence="10" key="1">
    <citation type="journal article" date="2020" name="Stud. Mycol.">
        <title>101 Dothideomycetes genomes: a test case for predicting lifestyles and emergence of pathogens.</title>
        <authorList>
            <person name="Haridas S."/>
            <person name="Albert R."/>
            <person name="Binder M."/>
            <person name="Bloem J."/>
            <person name="Labutti K."/>
            <person name="Salamov A."/>
            <person name="Andreopoulos B."/>
            <person name="Baker S."/>
            <person name="Barry K."/>
            <person name="Bills G."/>
            <person name="Bluhm B."/>
            <person name="Cannon C."/>
            <person name="Castanera R."/>
            <person name="Culley D."/>
            <person name="Daum C."/>
            <person name="Ezra D."/>
            <person name="Gonzalez J."/>
            <person name="Henrissat B."/>
            <person name="Kuo A."/>
            <person name="Liang C."/>
            <person name="Lipzen A."/>
            <person name="Lutzoni F."/>
            <person name="Magnuson J."/>
            <person name="Mondo S."/>
            <person name="Nolan M."/>
            <person name="Ohm R."/>
            <person name="Pangilinan J."/>
            <person name="Park H.-J."/>
            <person name="Ramirez L."/>
            <person name="Alfaro M."/>
            <person name="Sun H."/>
            <person name="Tritt A."/>
            <person name="Yoshinaga Y."/>
            <person name="Zwiers L.-H."/>
            <person name="Turgeon B."/>
            <person name="Goodwin S."/>
            <person name="Spatafora J."/>
            <person name="Crous P."/>
            <person name="Grigoriev I."/>
        </authorList>
    </citation>
    <scope>NUCLEOTIDE SEQUENCE</scope>
    <source>
        <strain evidence="10">CBS 113979</strain>
    </source>
</reference>
<dbReference type="CDD" id="cd09141">
    <property type="entry name" value="PLDc_vPLD1_2_yPLD_like_2"/>
    <property type="match status" value="1"/>
</dbReference>
<feature type="region of interest" description="Disordered" evidence="8">
    <location>
        <begin position="554"/>
        <end position="613"/>
    </location>
</feature>
<dbReference type="InterPro" id="IPR001736">
    <property type="entry name" value="PLipase_D/transphosphatidylase"/>
</dbReference>
<evidence type="ECO:0000256" key="3">
    <source>
        <dbReference type="ARBA" id="ARBA00022737"/>
    </source>
</evidence>
<evidence type="ECO:0000256" key="1">
    <source>
        <dbReference type="ARBA" id="ARBA00000798"/>
    </source>
</evidence>
<dbReference type="GO" id="GO:0006654">
    <property type="term" value="P:phosphatidic acid biosynthetic process"/>
    <property type="evidence" value="ECO:0007669"/>
    <property type="project" value="InterPro"/>
</dbReference>
<dbReference type="FunFam" id="3.30.870.10:FF:000011">
    <property type="entry name" value="Phospholipase"/>
    <property type="match status" value="1"/>
</dbReference>